<dbReference type="GO" id="GO:0004040">
    <property type="term" value="F:amidase activity"/>
    <property type="evidence" value="ECO:0007669"/>
    <property type="project" value="InterPro"/>
</dbReference>
<protein>
    <recommendedName>
        <fullName evidence="5">Peptidoglycan hydrolase</fullName>
    </recommendedName>
</protein>
<gene>
    <name evidence="9" type="ORF">CBF28_06795</name>
</gene>
<dbReference type="InterPro" id="IPR002901">
    <property type="entry name" value="MGlyc_endo_b_GlcNAc-like_dom"/>
</dbReference>
<dbReference type="Gene3D" id="2.70.70.10">
    <property type="entry name" value="Glucose Permease (Domain IIA)"/>
    <property type="match status" value="1"/>
</dbReference>
<accession>A0A430B559</accession>
<dbReference type="Gene3D" id="4.10.80.30">
    <property type="entry name" value="DNA polymerase, domain 6"/>
    <property type="match status" value="1"/>
</dbReference>
<feature type="compositionally biased region" description="Basic residues" evidence="6">
    <location>
        <begin position="118"/>
        <end position="136"/>
    </location>
</feature>
<feature type="compositionally biased region" description="Low complexity" evidence="6">
    <location>
        <begin position="55"/>
        <end position="101"/>
    </location>
</feature>
<evidence type="ECO:0000256" key="3">
    <source>
        <dbReference type="ARBA" id="ARBA00022638"/>
    </source>
</evidence>
<dbReference type="SMART" id="SM00047">
    <property type="entry name" value="LYZ2"/>
    <property type="match status" value="1"/>
</dbReference>
<dbReference type="CDD" id="cd12797">
    <property type="entry name" value="M23_peptidase"/>
    <property type="match status" value="1"/>
</dbReference>
<keyword evidence="7" id="KW-0732">Signal</keyword>
<dbReference type="Gene3D" id="3.10.350.10">
    <property type="entry name" value="LysM domain"/>
    <property type="match status" value="1"/>
</dbReference>
<comment type="caution">
    <text evidence="9">The sequence shown here is derived from an EMBL/GenBank/DDBJ whole genome shotgun (WGS) entry which is preliminary data.</text>
</comment>
<dbReference type="InterPro" id="IPR051056">
    <property type="entry name" value="Glycosyl_Hydrolase_73"/>
</dbReference>
<dbReference type="Gene3D" id="1.10.530.10">
    <property type="match status" value="1"/>
</dbReference>
<evidence type="ECO:0000256" key="7">
    <source>
        <dbReference type="SAM" id="SignalP"/>
    </source>
</evidence>
<evidence type="ECO:0000256" key="2">
    <source>
        <dbReference type="ARBA" id="ARBA00022529"/>
    </source>
</evidence>
<evidence type="ECO:0000313" key="10">
    <source>
        <dbReference type="Proteomes" id="UP000288028"/>
    </source>
</evidence>
<keyword evidence="4" id="KW-0378">Hydrolase</keyword>
<dbReference type="OrthoDB" id="2155627at2"/>
<evidence type="ECO:0000313" key="9">
    <source>
        <dbReference type="EMBL" id="RSU15429.1"/>
    </source>
</evidence>
<keyword evidence="3" id="KW-0081">Bacteriolytic enzyme</keyword>
<dbReference type="Pfam" id="PF01832">
    <property type="entry name" value="Glucosaminidase"/>
    <property type="match status" value="1"/>
</dbReference>
<keyword evidence="10" id="KW-1185">Reference proteome</keyword>
<dbReference type="PANTHER" id="PTHR33308:SF9">
    <property type="entry name" value="PEPTIDOGLYCAN HYDROLASE FLGJ"/>
    <property type="match status" value="1"/>
</dbReference>
<evidence type="ECO:0000256" key="5">
    <source>
        <dbReference type="ARBA" id="ARBA00032108"/>
    </source>
</evidence>
<feature type="signal peptide" evidence="7">
    <location>
        <begin position="1"/>
        <end position="24"/>
    </location>
</feature>
<dbReference type="SUPFAM" id="SSF54106">
    <property type="entry name" value="LysM domain"/>
    <property type="match status" value="1"/>
</dbReference>
<comment type="similarity">
    <text evidence="1">Belongs to the glycosyl hydrolase 73 family.</text>
</comment>
<dbReference type="PROSITE" id="PS51782">
    <property type="entry name" value="LYSM"/>
    <property type="match status" value="1"/>
</dbReference>
<organism evidence="9 10">
    <name type="scientific">Vagococcus carniphilus</name>
    <dbReference type="NCBI Taxonomy" id="218144"/>
    <lineage>
        <taxon>Bacteria</taxon>
        <taxon>Bacillati</taxon>
        <taxon>Bacillota</taxon>
        <taxon>Bacilli</taxon>
        <taxon>Lactobacillales</taxon>
        <taxon>Enterococcaceae</taxon>
        <taxon>Vagococcus</taxon>
    </lineage>
</organism>
<dbReference type="SUPFAM" id="SSF51261">
    <property type="entry name" value="Duplicated hybrid motif"/>
    <property type="match status" value="1"/>
</dbReference>
<reference evidence="9 10" key="1">
    <citation type="submission" date="2017-05" db="EMBL/GenBank/DDBJ databases">
        <title>Vagococcus spp. assemblies.</title>
        <authorList>
            <person name="Gulvik C.A."/>
        </authorList>
    </citation>
    <scope>NUCLEOTIDE SEQUENCE [LARGE SCALE GENOMIC DNA]</scope>
    <source>
        <strain evidence="9 10">SS1714</strain>
    </source>
</reference>
<name>A0A430B559_9ENTE</name>
<evidence type="ECO:0000256" key="1">
    <source>
        <dbReference type="ARBA" id="ARBA00010266"/>
    </source>
</evidence>
<dbReference type="Pfam" id="PF01551">
    <property type="entry name" value="Peptidase_M23"/>
    <property type="match status" value="1"/>
</dbReference>
<feature type="region of interest" description="Disordered" evidence="6">
    <location>
        <begin position="27"/>
        <end position="138"/>
    </location>
</feature>
<sequence length="499" mass="55377">MKKIYGLLAVSLFFSATFPSLNYAISTETSETDSSTTEETDTTTSATTEEESDSTESSSTDSTTSESTETTDTTSSEDISTETSSSESESTSTTTSSSKSSSTKDSETTETTTTVKVKEKKKPIKKVQPKKEKRIKKETTQVSEKVNYNVTLDGGNFKTTRNETNEQFVMKIGNKARKIAHKNDLYASVMIAQAALESGFGKSQLANEPNYNLFGIKGSFQGKSTSMLTAEDTKSGYINIVDRFRKYDSYEDSLNDYAKLMTKGINGNPSIYHGSTKKKSKTYKDATKKLTGVYATDRHYDAKLNEIIKTYDLTRFDKSFTETVKHRVGKDDTLRSIAKKYKVEKDSILELNKSIDRDKPLEEGTTILVEKDIEFVKPLNKKYTVSSDFGSRGKEHHNGIDLAISSGTSVYATGKGVVEATGYDPSAGNYIIIKHNYGLYSSYFHLKEINVKKGQKIDMSQKIGLVGSTGNSTGPHLHFAISDKVWSNYYHPKEFVDLD</sequence>
<dbReference type="Proteomes" id="UP000288028">
    <property type="component" value="Unassembled WGS sequence"/>
</dbReference>
<dbReference type="RefSeq" id="WP_126793297.1">
    <property type="nucleotide sequence ID" value="NZ_CP060720.1"/>
</dbReference>
<evidence type="ECO:0000259" key="8">
    <source>
        <dbReference type="PROSITE" id="PS51782"/>
    </source>
</evidence>
<dbReference type="InterPro" id="IPR011055">
    <property type="entry name" value="Dup_hybrid_motif"/>
</dbReference>
<dbReference type="GeneID" id="95580759"/>
<dbReference type="EMBL" id="NGKB01000005">
    <property type="protein sequence ID" value="RSU15429.1"/>
    <property type="molecule type" value="Genomic_DNA"/>
</dbReference>
<evidence type="ECO:0000256" key="6">
    <source>
        <dbReference type="SAM" id="MobiDB-lite"/>
    </source>
</evidence>
<evidence type="ECO:0000256" key="4">
    <source>
        <dbReference type="ARBA" id="ARBA00022801"/>
    </source>
</evidence>
<feature type="domain" description="LysM" evidence="8">
    <location>
        <begin position="324"/>
        <end position="369"/>
    </location>
</feature>
<dbReference type="AlphaFoldDB" id="A0A430B559"/>
<dbReference type="Pfam" id="PF01476">
    <property type="entry name" value="LysM"/>
    <property type="match status" value="1"/>
</dbReference>
<dbReference type="GO" id="GO:0042742">
    <property type="term" value="P:defense response to bacterium"/>
    <property type="evidence" value="ECO:0007669"/>
    <property type="project" value="UniProtKB-KW"/>
</dbReference>
<dbReference type="GO" id="GO:0031640">
    <property type="term" value="P:killing of cells of another organism"/>
    <property type="evidence" value="ECO:0007669"/>
    <property type="project" value="UniProtKB-KW"/>
</dbReference>
<dbReference type="PANTHER" id="PTHR33308">
    <property type="entry name" value="PEPTIDOGLYCAN HYDROLASE FLGJ"/>
    <property type="match status" value="1"/>
</dbReference>
<feature type="chain" id="PRO_5019517937" description="Peptidoglycan hydrolase" evidence="7">
    <location>
        <begin position="25"/>
        <end position="499"/>
    </location>
</feature>
<dbReference type="InterPro" id="IPR018392">
    <property type="entry name" value="LysM"/>
</dbReference>
<dbReference type="CDD" id="cd00118">
    <property type="entry name" value="LysM"/>
    <property type="match status" value="1"/>
</dbReference>
<dbReference type="InterPro" id="IPR036779">
    <property type="entry name" value="LysM_dom_sf"/>
</dbReference>
<proteinExistence type="inferred from homology"/>
<keyword evidence="2" id="KW-0929">Antimicrobial</keyword>
<dbReference type="InterPro" id="IPR016047">
    <property type="entry name" value="M23ase_b-sheet_dom"/>
</dbReference>